<comment type="caution">
    <text evidence="2">The sequence shown here is derived from an EMBL/GenBank/DDBJ whole genome shotgun (WGS) entry which is preliminary data.</text>
</comment>
<keyword evidence="1" id="KW-0812">Transmembrane</keyword>
<dbReference type="EMBL" id="JAGSMN010001699">
    <property type="protein sequence ID" value="MBR7678666.1"/>
    <property type="molecule type" value="Genomic_DNA"/>
</dbReference>
<proteinExistence type="predicted"/>
<name>A0A8T4J260_9ACTN</name>
<feature type="transmembrane region" description="Helical" evidence="1">
    <location>
        <begin position="65"/>
        <end position="84"/>
    </location>
</feature>
<feature type="non-terminal residue" evidence="2">
    <location>
        <position position="90"/>
    </location>
</feature>
<evidence type="ECO:0000313" key="2">
    <source>
        <dbReference type="EMBL" id="MBR7678666.1"/>
    </source>
</evidence>
<protein>
    <submittedName>
        <fullName evidence="2">MFS transporter</fullName>
    </submittedName>
</protein>
<keyword evidence="1" id="KW-1133">Transmembrane helix</keyword>
<evidence type="ECO:0000313" key="3">
    <source>
        <dbReference type="Proteomes" id="UP000675554"/>
    </source>
</evidence>
<keyword evidence="1" id="KW-0472">Membrane</keyword>
<dbReference type="Gene3D" id="1.20.1250.20">
    <property type="entry name" value="MFS general substrate transporter like domains"/>
    <property type="match status" value="1"/>
</dbReference>
<organism evidence="2 3">
    <name type="scientific">Streptomyces daliensis</name>
    <dbReference type="NCBI Taxonomy" id="299421"/>
    <lineage>
        <taxon>Bacteria</taxon>
        <taxon>Bacillati</taxon>
        <taxon>Actinomycetota</taxon>
        <taxon>Actinomycetes</taxon>
        <taxon>Kitasatosporales</taxon>
        <taxon>Streptomycetaceae</taxon>
        <taxon>Streptomyces</taxon>
    </lineage>
</organism>
<dbReference type="InterPro" id="IPR036259">
    <property type="entry name" value="MFS_trans_sf"/>
</dbReference>
<dbReference type="AlphaFoldDB" id="A0A8T4J260"/>
<dbReference type="SUPFAM" id="SSF103473">
    <property type="entry name" value="MFS general substrate transporter"/>
    <property type="match status" value="1"/>
</dbReference>
<dbReference type="Proteomes" id="UP000675554">
    <property type="component" value="Unassembled WGS sequence"/>
</dbReference>
<accession>A0A8T4J260</accession>
<keyword evidence="3" id="KW-1185">Reference proteome</keyword>
<reference evidence="2" key="1">
    <citation type="submission" date="2021-04" db="EMBL/GenBank/DDBJ databases">
        <title>Sequencing of actinobacteria type strains.</title>
        <authorList>
            <person name="Nguyen G.-S."/>
            <person name="Wentzel A."/>
        </authorList>
    </citation>
    <scope>NUCLEOTIDE SEQUENCE</scope>
    <source>
        <strain evidence="2">DSM 42095</strain>
    </source>
</reference>
<gene>
    <name evidence="2" type="ORF">KDA82_38070</name>
</gene>
<sequence>MTVAALADVPESRSGTASGLVSTAREVSGVFGIVVVGVVLARRPGRRAGDGGTPDAAFLDGYETGLRLAALLVLCGSLVALATLRRTGRH</sequence>
<evidence type="ECO:0000256" key="1">
    <source>
        <dbReference type="SAM" id="Phobius"/>
    </source>
</evidence>